<evidence type="ECO:0000256" key="1">
    <source>
        <dbReference type="ARBA" id="ARBA00022801"/>
    </source>
</evidence>
<comment type="function">
    <text evidence="3">Involved in chemotaxis. Part of a chemotaxis signal transduction system that modulates chemotaxis in response to various stimuli. Catalyzes the demethylation of specific methylglutamate residues introduced into the chemoreceptors (methyl-accepting chemotaxis proteins or MCP) by CheR. Also mediates the irreversible deamidation of specific glutamine residues to glutamic acid.</text>
</comment>
<dbReference type="PIRSF" id="PIRSF000876">
    <property type="entry name" value="RR_chemtxs_CheB"/>
    <property type="match status" value="1"/>
</dbReference>
<dbReference type="EC" id="3.5.1.44" evidence="3"/>
<feature type="region of interest" description="Disordered" evidence="6">
    <location>
        <begin position="177"/>
        <end position="206"/>
    </location>
</feature>
<dbReference type="PROSITE" id="PS50122">
    <property type="entry name" value="CHEB"/>
    <property type="match status" value="1"/>
</dbReference>
<comment type="catalytic activity">
    <reaction evidence="3">
        <text>L-glutaminyl-[protein] + H2O = L-glutamyl-[protein] + NH4(+)</text>
        <dbReference type="Rhea" id="RHEA:16441"/>
        <dbReference type="Rhea" id="RHEA-COMP:10207"/>
        <dbReference type="Rhea" id="RHEA-COMP:10208"/>
        <dbReference type="ChEBI" id="CHEBI:15377"/>
        <dbReference type="ChEBI" id="CHEBI:28938"/>
        <dbReference type="ChEBI" id="CHEBI:29973"/>
        <dbReference type="ChEBI" id="CHEBI:30011"/>
        <dbReference type="EC" id="3.5.1.44"/>
    </reaction>
</comment>
<evidence type="ECO:0000313" key="9">
    <source>
        <dbReference type="EMBL" id="GAA1576570.1"/>
    </source>
</evidence>
<comment type="subcellular location">
    <subcellularLocation>
        <location evidence="3">Cytoplasm</location>
    </subcellularLocation>
</comment>
<evidence type="ECO:0000256" key="6">
    <source>
        <dbReference type="SAM" id="MobiDB-lite"/>
    </source>
</evidence>
<comment type="similarity">
    <text evidence="3">Belongs to the CheB family.</text>
</comment>
<dbReference type="Pfam" id="PF01339">
    <property type="entry name" value="CheB_methylest"/>
    <property type="match status" value="1"/>
</dbReference>
<protein>
    <recommendedName>
        <fullName evidence="3">Protein-glutamate methylesterase/protein-glutamine glutaminase</fullName>
        <ecNumber evidence="3">3.1.1.61</ecNumber>
        <ecNumber evidence="3">3.5.1.44</ecNumber>
    </recommendedName>
</protein>
<gene>
    <name evidence="3" type="primary">cheB</name>
    <name evidence="9" type="ORF">GCM10009827_117960</name>
</gene>
<evidence type="ECO:0000256" key="4">
    <source>
        <dbReference type="PROSITE-ProRule" id="PRU00050"/>
    </source>
</evidence>
<comment type="PTM">
    <text evidence="3">Phosphorylated by CheA. Phosphorylation of the N-terminal regulatory domain activates the methylesterase activity.</text>
</comment>
<dbReference type="CDD" id="cd16432">
    <property type="entry name" value="CheB_Rec"/>
    <property type="match status" value="1"/>
</dbReference>
<evidence type="ECO:0000256" key="3">
    <source>
        <dbReference type="HAMAP-Rule" id="MF_00099"/>
    </source>
</evidence>
<feature type="modified residue" description="4-aspartylphosphate" evidence="3 5">
    <location>
        <position position="60"/>
    </location>
</feature>
<dbReference type="SUPFAM" id="SSF52738">
    <property type="entry name" value="Methylesterase CheB, C-terminal domain"/>
    <property type="match status" value="1"/>
</dbReference>
<name>A0ABP4PAL7_9ACTN</name>
<dbReference type="Gene3D" id="3.40.50.180">
    <property type="entry name" value="Methylesterase CheB, C-terminal domain"/>
    <property type="match status" value="1"/>
</dbReference>
<dbReference type="NCBIfam" id="NF001965">
    <property type="entry name" value="PRK00742.1"/>
    <property type="match status" value="1"/>
</dbReference>
<keyword evidence="1 3" id="KW-0378">Hydrolase</keyword>
<proteinExistence type="inferred from homology"/>
<comment type="domain">
    <text evidence="3">Contains a C-terminal catalytic domain, and an N-terminal region which modulates catalytic activity.</text>
</comment>
<feature type="active site" evidence="3 4">
    <location>
        <position position="340"/>
    </location>
</feature>
<comment type="caution">
    <text evidence="9">The sequence shown here is derived from an EMBL/GenBank/DDBJ whole genome shotgun (WGS) entry which is preliminary data.</text>
</comment>
<dbReference type="InterPro" id="IPR001789">
    <property type="entry name" value="Sig_transdc_resp-reg_receiver"/>
</dbReference>
<dbReference type="EC" id="3.1.1.61" evidence="3"/>
<dbReference type="SMART" id="SM00448">
    <property type="entry name" value="REC"/>
    <property type="match status" value="1"/>
</dbReference>
<dbReference type="PANTHER" id="PTHR42872:SF3">
    <property type="entry name" value="PROTEIN-GLUTAMATE METHYLESTERASE_PROTEIN-GLUTAMINE GLUTAMINASE 1"/>
    <property type="match status" value="1"/>
</dbReference>
<dbReference type="SUPFAM" id="SSF52172">
    <property type="entry name" value="CheY-like"/>
    <property type="match status" value="1"/>
</dbReference>
<dbReference type="Pfam" id="PF00072">
    <property type="entry name" value="Response_reg"/>
    <property type="match status" value="1"/>
</dbReference>
<dbReference type="Gene3D" id="3.40.50.2300">
    <property type="match status" value="1"/>
</dbReference>
<dbReference type="InterPro" id="IPR000673">
    <property type="entry name" value="Sig_transdc_resp-reg_Me-estase"/>
</dbReference>
<evidence type="ECO:0000259" key="8">
    <source>
        <dbReference type="PROSITE" id="PS50122"/>
    </source>
</evidence>
<sequence length="408" mass="42481">MLEAGRVISVLVVDDSVVVRRLITDALSDDPEIRVVGTAPNGKVALTKIEQLRPDLVTLDIEMPIMDGLETLRAIRALYARLPVIMFSTLTAAGATATLDALSAGASDYVTKPANVGSVAESIRSVREQIIPRIHALCGGRRSTLAPARPPIGTGPNIGPKTRVFGAGTAVAPPLARPGGNALPTATRPPATAPPTSAPVRTAPRSDRVEVVTIGCSTGGPDALTTVVRALPANLPVPVVVVQHMPPVFTKMFADRLDRTAALTVVEATGDMAVRPGTVYIAPGDFHLEVHRRGTEVITKLNTGPPENFCRPAVDVLFRSVAKTYGGATLAIILTGMGQDGKRGAEQLRTAGAEIVVQDEATSVVWGMPGAVATAGLAHTVLPLGEIAHHLISRTAGGRGAKSMEVTR</sequence>
<dbReference type="EMBL" id="BAAAQD010000060">
    <property type="protein sequence ID" value="GAA1576570.1"/>
    <property type="molecule type" value="Genomic_DNA"/>
</dbReference>
<keyword evidence="3 4" id="KW-0145">Chemotaxis</keyword>
<accession>A0ABP4PAL7</accession>
<comment type="catalytic activity">
    <reaction evidence="2 3">
        <text>[protein]-L-glutamate 5-O-methyl ester + H2O = L-glutamyl-[protein] + methanol + H(+)</text>
        <dbReference type="Rhea" id="RHEA:23236"/>
        <dbReference type="Rhea" id="RHEA-COMP:10208"/>
        <dbReference type="Rhea" id="RHEA-COMP:10311"/>
        <dbReference type="ChEBI" id="CHEBI:15377"/>
        <dbReference type="ChEBI" id="CHEBI:15378"/>
        <dbReference type="ChEBI" id="CHEBI:17790"/>
        <dbReference type="ChEBI" id="CHEBI:29973"/>
        <dbReference type="ChEBI" id="CHEBI:82795"/>
        <dbReference type="EC" id="3.1.1.61"/>
    </reaction>
</comment>
<feature type="active site" evidence="3 4">
    <location>
        <position position="244"/>
    </location>
</feature>
<dbReference type="PROSITE" id="PS50110">
    <property type="entry name" value="RESPONSE_REGULATORY"/>
    <property type="match status" value="1"/>
</dbReference>
<evidence type="ECO:0000256" key="5">
    <source>
        <dbReference type="PROSITE-ProRule" id="PRU00169"/>
    </source>
</evidence>
<evidence type="ECO:0000313" key="10">
    <source>
        <dbReference type="Proteomes" id="UP001501470"/>
    </source>
</evidence>
<feature type="domain" description="Response regulatory" evidence="7">
    <location>
        <begin position="9"/>
        <end position="127"/>
    </location>
</feature>
<organism evidence="9 10">
    <name type="scientific">Dactylosporangium maewongense</name>
    <dbReference type="NCBI Taxonomy" id="634393"/>
    <lineage>
        <taxon>Bacteria</taxon>
        <taxon>Bacillati</taxon>
        <taxon>Actinomycetota</taxon>
        <taxon>Actinomycetes</taxon>
        <taxon>Micromonosporales</taxon>
        <taxon>Micromonosporaceae</taxon>
        <taxon>Dactylosporangium</taxon>
    </lineage>
</organism>
<dbReference type="PANTHER" id="PTHR42872">
    <property type="entry name" value="PROTEIN-GLUTAMATE METHYLESTERASE/PROTEIN-GLUTAMINE GLUTAMINASE"/>
    <property type="match status" value="1"/>
</dbReference>
<dbReference type="CDD" id="cd17541">
    <property type="entry name" value="REC_CheB-like"/>
    <property type="match status" value="1"/>
</dbReference>
<feature type="domain" description="CheB-type methylesterase" evidence="8">
    <location>
        <begin position="204"/>
        <end position="398"/>
    </location>
</feature>
<dbReference type="InterPro" id="IPR035909">
    <property type="entry name" value="CheB_C"/>
</dbReference>
<keyword evidence="10" id="KW-1185">Reference proteome</keyword>
<dbReference type="HAMAP" id="MF_00099">
    <property type="entry name" value="CheB_chemtxs"/>
    <property type="match status" value="1"/>
</dbReference>
<evidence type="ECO:0000256" key="2">
    <source>
        <dbReference type="ARBA" id="ARBA00048267"/>
    </source>
</evidence>
<evidence type="ECO:0000259" key="7">
    <source>
        <dbReference type="PROSITE" id="PS50110"/>
    </source>
</evidence>
<dbReference type="InterPro" id="IPR008248">
    <property type="entry name" value="CheB-like"/>
</dbReference>
<keyword evidence="3 5" id="KW-0597">Phosphoprotein</keyword>
<feature type="active site" evidence="3 4">
    <location>
        <position position="217"/>
    </location>
</feature>
<dbReference type="Proteomes" id="UP001501470">
    <property type="component" value="Unassembled WGS sequence"/>
</dbReference>
<dbReference type="InterPro" id="IPR011006">
    <property type="entry name" value="CheY-like_superfamily"/>
</dbReference>
<keyword evidence="3" id="KW-0963">Cytoplasm</keyword>
<reference evidence="10" key="1">
    <citation type="journal article" date="2019" name="Int. J. Syst. Evol. Microbiol.">
        <title>The Global Catalogue of Microorganisms (GCM) 10K type strain sequencing project: providing services to taxonomists for standard genome sequencing and annotation.</title>
        <authorList>
            <consortium name="The Broad Institute Genomics Platform"/>
            <consortium name="The Broad Institute Genome Sequencing Center for Infectious Disease"/>
            <person name="Wu L."/>
            <person name="Ma J."/>
        </authorList>
    </citation>
    <scope>NUCLEOTIDE SEQUENCE [LARGE SCALE GENOMIC DNA]</scope>
    <source>
        <strain evidence="10">JCM 15933</strain>
    </source>
</reference>